<feature type="domain" description="Pyrimidine nucleoside phosphorylase C-terminal" evidence="4">
    <location>
        <begin position="424"/>
        <end position="491"/>
    </location>
</feature>
<comment type="catalytic activity">
    <reaction evidence="3">
        <text>CMP + phosphate = cytosine + alpha-D-ribose 1,5-bisphosphate</text>
        <dbReference type="Rhea" id="RHEA:36987"/>
        <dbReference type="ChEBI" id="CHEBI:16040"/>
        <dbReference type="ChEBI" id="CHEBI:43474"/>
        <dbReference type="ChEBI" id="CHEBI:60377"/>
        <dbReference type="ChEBI" id="CHEBI:68688"/>
        <dbReference type="EC" id="2.4.2.57"/>
    </reaction>
</comment>
<dbReference type="PIRSF" id="PIRSF000478">
    <property type="entry name" value="TP_PyNP"/>
    <property type="match status" value="1"/>
</dbReference>
<dbReference type="InterPro" id="IPR017713">
    <property type="entry name" value="AMP_phosphorylase"/>
</dbReference>
<comment type="catalytic activity">
    <reaction evidence="3">
        <text>UMP + phosphate = alpha-D-ribose 1,5-bisphosphate + uracil</text>
        <dbReference type="Rhea" id="RHEA:36991"/>
        <dbReference type="ChEBI" id="CHEBI:17568"/>
        <dbReference type="ChEBI" id="CHEBI:43474"/>
        <dbReference type="ChEBI" id="CHEBI:57865"/>
        <dbReference type="ChEBI" id="CHEBI:68688"/>
        <dbReference type="EC" id="2.4.2.57"/>
    </reaction>
</comment>
<organism evidence="5 6">
    <name type="scientific">Methanooceanicella nereidis</name>
    <dbReference type="NCBI Taxonomy" id="2052831"/>
    <lineage>
        <taxon>Archaea</taxon>
        <taxon>Methanobacteriati</taxon>
        <taxon>Methanobacteriota</taxon>
        <taxon>Stenosarchaea group</taxon>
        <taxon>Methanomicrobia</taxon>
        <taxon>Methanocellales</taxon>
        <taxon>Methanocellaceae</taxon>
        <taxon>Methanooceanicella</taxon>
    </lineage>
</organism>
<dbReference type="SUPFAM" id="SSF47648">
    <property type="entry name" value="Nucleoside phosphorylase/phosphoribosyltransferase N-terminal domain"/>
    <property type="match status" value="1"/>
</dbReference>
<keyword evidence="2 3" id="KW-0808">Transferase</keyword>
<dbReference type="GO" id="GO:0006206">
    <property type="term" value="P:pyrimidine nucleobase metabolic process"/>
    <property type="evidence" value="ECO:0007669"/>
    <property type="project" value="InterPro"/>
</dbReference>
<dbReference type="NCBIfam" id="NF003338">
    <property type="entry name" value="PRK04350.1"/>
    <property type="match status" value="1"/>
</dbReference>
<dbReference type="NCBIfam" id="TIGR03327">
    <property type="entry name" value="AMP_phos"/>
    <property type="match status" value="1"/>
</dbReference>
<feature type="active site" description="Proton donor" evidence="3">
    <location>
        <position position="256"/>
    </location>
</feature>
<dbReference type="GO" id="GO:0016208">
    <property type="term" value="F:AMP binding"/>
    <property type="evidence" value="ECO:0007669"/>
    <property type="project" value="UniProtKB-UniRule"/>
</dbReference>
<dbReference type="GO" id="GO:0004645">
    <property type="term" value="F:1,4-alpha-oligoglucan phosphorylase activity"/>
    <property type="evidence" value="ECO:0007669"/>
    <property type="project" value="InterPro"/>
</dbReference>
<dbReference type="GO" id="GO:0006196">
    <property type="term" value="P:AMP catabolic process"/>
    <property type="evidence" value="ECO:0007669"/>
    <property type="project" value="UniProtKB-UniRule"/>
</dbReference>
<evidence type="ECO:0000313" key="5">
    <source>
        <dbReference type="EMBL" id="MCD1294725.1"/>
    </source>
</evidence>
<dbReference type="Gene3D" id="2.40.40.20">
    <property type="match status" value="1"/>
</dbReference>
<dbReference type="HAMAP" id="MF_02132">
    <property type="entry name" value="AMP_phosphorylase"/>
    <property type="match status" value="1"/>
</dbReference>
<evidence type="ECO:0000256" key="2">
    <source>
        <dbReference type="ARBA" id="ARBA00022679"/>
    </source>
</evidence>
<dbReference type="Pfam" id="PF02885">
    <property type="entry name" value="Glycos_trans_3N"/>
    <property type="match status" value="1"/>
</dbReference>
<dbReference type="InterPro" id="IPR013102">
    <property type="entry name" value="PYNP_C"/>
</dbReference>
<dbReference type="InterPro" id="IPR036320">
    <property type="entry name" value="Glycosyl_Trfase_fam3_N_dom_sf"/>
</dbReference>
<proteinExistence type="inferred from homology"/>
<dbReference type="InterPro" id="IPR036566">
    <property type="entry name" value="PYNP-like_C_sf"/>
</dbReference>
<comment type="similarity">
    <text evidence="3">Belongs to the thymidine/pyrimidine-nucleoside phosphorylase family. Type 2 subfamily.</text>
</comment>
<feature type="binding site" evidence="3">
    <location>
        <position position="168"/>
    </location>
    <ligand>
        <name>AMP</name>
        <dbReference type="ChEBI" id="CHEBI:456215"/>
    </ligand>
</feature>
<comment type="function">
    <text evidence="3">Catalyzes the conversion of AMP and phosphate to adenine and ribose 1,5-bisphosphate (R15P). Exhibits phosphorylase activity toward CMP and UMP in addition to AMP. Functions in an archaeal AMP degradation pathway, together with R15P isomerase and RubisCO.</text>
</comment>
<dbReference type="InterPro" id="IPR013466">
    <property type="entry name" value="Thymidine/AMP_Pase"/>
</dbReference>
<dbReference type="InterPro" id="IPR017459">
    <property type="entry name" value="Glycosyl_Trfase_fam3_N_dom"/>
</dbReference>
<comment type="catalytic activity">
    <reaction evidence="3">
        <text>AMP + phosphate = alpha-D-ribose 1,5-bisphosphate + adenine</text>
        <dbReference type="Rhea" id="RHEA:36975"/>
        <dbReference type="ChEBI" id="CHEBI:16708"/>
        <dbReference type="ChEBI" id="CHEBI:43474"/>
        <dbReference type="ChEBI" id="CHEBI:68688"/>
        <dbReference type="ChEBI" id="CHEBI:456215"/>
        <dbReference type="EC" id="2.4.2.57"/>
    </reaction>
</comment>
<dbReference type="Proteomes" id="UP001320159">
    <property type="component" value="Unassembled WGS sequence"/>
</dbReference>
<evidence type="ECO:0000256" key="3">
    <source>
        <dbReference type="HAMAP-Rule" id="MF_02132"/>
    </source>
</evidence>
<feature type="binding site" evidence="3">
    <location>
        <position position="264"/>
    </location>
    <ligand>
        <name>AMP</name>
        <dbReference type="ChEBI" id="CHEBI:456215"/>
    </ligand>
</feature>
<dbReference type="InterPro" id="IPR000312">
    <property type="entry name" value="Glycosyl_Trfase_fam3"/>
</dbReference>
<feature type="binding site" evidence="3">
    <location>
        <begin position="194"/>
        <end position="199"/>
    </location>
    <ligand>
        <name>AMP</name>
        <dbReference type="ChEBI" id="CHEBI:456215"/>
    </ligand>
</feature>
<dbReference type="Pfam" id="PF00591">
    <property type="entry name" value="Glycos_transf_3"/>
    <property type="match status" value="1"/>
</dbReference>
<gene>
    <name evidence="5" type="ORF">CUJ83_06900</name>
</gene>
<dbReference type="SUPFAM" id="SSF52418">
    <property type="entry name" value="Nucleoside phosphorylase/phosphoribosyltransferase catalytic domain"/>
    <property type="match status" value="1"/>
</dbReference>
<reference evidence="5 6" key="1">
    <citation type="submission" date="2017-11" db="EMBL/GenBank/DDBJ databases">
        <title>Isolation and Characterization of Family Methanocellaceae Species from Potential Methane Hydrate Area Offshore Southwestern Taiwan.</title>
        <authorList>
            <person name="Zhang W.-L."/>
            <person name="Chen W.-C."/>
            <person name="Lai M.-C."/>
            <person name="Chen S.-C."/>
        </authorList>
    </citation>
    <scope>NUCLEOTIDE SEQUENCE [LARGE SCALE GENOMIC DNA]</scope>
    <source>
        <strain evidence="5 6">CWC-04</strain>
    </source>
</reference>
<accession>A0AAP2RDQ4</accession>
<dbReference type="EC" id="2.4.2.57" evidence="3"/>
<keyword evidence="6" id="KW-1185">Reference proteome</keyword>
<dbReference type="InterPro" id="IPR000053">
    <property type="entry name" value="Thymidine/pyrmidine_PPase"/>
</dbReference>
<evidence type="ECO:0000313" key="6">
    <source>
        <dbReference type="Proteomes" id="UP001320159"/>
    </source>
</evidence>
<dbReference type="AlphaFoldDB" id="A0AAP2RDQ4"/>
<dbReference type="NCBIfam" id="TIGR02645">
    <property type="entry name" value="ARCH_P_rylase"/>
    <property type="match status" value="1"/>
</dbReference>
<name>A0AAP2RDQ4_9EURY</name>
<protein>
    <recommendedName>
        <fullName evidence="3">AMP phosphorylase</fullName>
        <shortName evidence="3">AMPpase</shortName>
        <ecNumber evidence="3">2.4.2.57</ecNumber>
    </recommendedName>
    <alternativeName>
        <fullName evidence="3">Nucleoside monophosphate phosphorylase</fullName>
        <shortName evidence="3">NMP phosphorylase</shortName>
    </alternativeName>
</protein>
<comment type="caution">
    <text evidence="5">The sequence shown here is derived from an EMBL/GenBank/DDBJ whole genome shotgun (WGS) entry which is preliminary data.</text>
</comment>
<evidence type="ECO:0000259" key="4">
    <source>
        <dbReference type="SMART" id="SM00941"/>
    </source>
</evidence>
<dbReference type="Gene3D" id="3.90.1170.30">
    <property type="entry name" value="Pyrimidine nucleoside phosphorylase-like, C-terminal domain"/>
    <property type="match status" value="1"/>
</dbReference>
<comment type="caution">
    <text evidence="3">Lacks conserved residue(s) required for the propagation of feature annotation.</text>
</comment>
<dbReference type="InterPro" id="IPR035902">
    <property type="entry name" value="Nuc_phospho_transferase"/>
</dbReference>
<dbReference type="SUPFAM" id="SSF50692">
    <property type="entry name" value="ADC-like"/>
    <property type="match status" value="1"/>
</dbReference>
<dbReference type="InterPro" id="IPR009010">
    <property type="entry name" value="Asp_de-COase-like_dom_sf"/>
</dbReference>
<dbReference type="EMBL" id="PGCK01000004">
    <property type="protein sequence ID" value="MCD1294725.1"/>
    <property type="molecule type" value="Genomic_DNA"/>
</dbReference>
<dbReference type="Pfam" id="PF07831">
    <property type="entry name" value="PYNP_C"/>
    <property type="match status" value="1"/>
</dbReference>
<dbReference type="Gene3D" id="3.40.1030.10">
    <property type="entry name" value="Nucleoside phosphorylase/phosphoribosyltransferase catalytic domain"/>
    <property type="match status" value="1"/>
</dbReference>
<dbReference type="PANTHER" id="PTHR10515:SF0">
    <property type="entry name" value="THYMIDINE PHOSPHORYLASE"/>
    <property type="match status" value="1"/>
</dbReference>
<dbReference type="RefSeq" id="WP_230741558.1">
    <property type="nucleotide sequence ID" value="NZ_PGCK01000004.1"/>
</dbReference>
<sequence length="503" mass="54636">MKLKAQPYDIEVGRYEVIINTVDAEELGIHAGDRVQVKNRDTLTAVVETTDGIVTPGRLGVYREAWEALKAVPDEIVDVLPASRPKSISFIKKKMDREKLTNDEMHDIIADIVEGNITEVELTAFVTASYMHGMDNDEIEWMTRAMVKTGDQISFDTHPIMDHHSIGGVPGNKISLCIVPIIAASGLLIPKTSSRAITGAGGSADLMEILAPVSFNADEIKKMTTQVGGCLVWGGATNIAPADDRIINVEYPLSIDPKSQLLASVMAKKFAVGADTMVLDIPMGNQTKIPTIQEGRKMARDFMELGDRLGMKIECAISYGGNPIGRAIGGGLEVKEALVMLESFTGPRSLLEKTINISGMMLEMGGMAQKNEGAKMAQELVKSGKALEKFKEIIEIQGGDPKITSEDVPVGDKVATVLSPKDGYVLDIFNKSLVQVCRIAGAPHDKGAGILIHKKKGEYVKKGDGLFTIYAEKEWKLDSAIKESLRNPIMFVEGMILERVQVV</sequence>
<dbReference type="PANTHER" id="PTHR10515">
    <property type="entry name" value="THYMIDINE PHOSPHORYLASE"/>
    <property type="match status" value="1"/>
</dbReference>
<dbReference type="GO" id="GO:0005829">
    <property type="term" value="C:cytosol"/>
    <property type="evidence" value="ECO:0007669"/>
    <property type="project" value="TreeGrafter"/>
</dbReference>
<feature type="binding site" evidence="3">
    <location>
        <position position="288"/>
    </location>
    <ligand>
        <name>AMP</name>
        <dbReference type="ChEBI" id="CHEBI:456215"/>
    </ligand>
</feature>
<dbReference type="SUPFAM" id="SSF54680">
    <property type="entry name" value="Pyrimidine nucleoside phosphorylase C-terminal domain"/>
    <property type="match status" value="1"/>
</dbReference>
<dbReference type="GO" id="GO:0016763">
    <property type="term" value="F:pentosyltransferase activity"/>
    <property type="evidence" value="ECO:0007669"/>
    <property type="project" value="UniProtKB-UniRule"/>
</dbReference>
<dbReference type="SMART" id="SM00941">
    <property type="entry name" value="PYNP_C"/>
    <property type="match status" value="1"/>
</dbReference>
<keyword evidence="1 3" id="KW-0328">Glycosyltransferase</keyword>
<dbReference type="Gene3D" id="1.20.970.50">
    <property type="match status" value="1"/>
</dbReference>
<evidence type="ECO:0000256" key="1">
    <source>
        <dbReference type="ARBA" id="ARBA00022676"/>
    </source>
</evidence>
<dbReference type="GO" id="GO:0046125">
    <property type="term" value="P:pyrimidine deoxyribonucleoside metabolic process"/>
    <property type="evidence" value="ECO:0007669"/>
    <property type="project" value="InterPro"/>
</dbReference>